<evidence type="ECO:0000313" key="3">
    <source>
        <dbReference type="EnsemblMetazoa" id="SMAR004218-PA"/>
    </source>
</evidence>
<name>T1ISY1_STRMM</name>
<dbReference type="AlphaFoldDB" id="T1ISY1"/>
<reference evidence="3" key="2">
    <citation type="submission" date="2015-02" db="UniProtKB">
        <authorList>
            <consortium name="EnsemblMetazoa"/>
        </authorList>
    </citation>
    <scope>IDENTIFICATION</scope>
</reference>
<evidence type="ECO:0000256" key="2">
    <source>
        <dbReference type="SAM" id="Phobius"/>
    </source>
</evidence>
<keyword evidence="2" id="KW-1133">Transmembrane helix</keyword>
<dbReference type="EnsemblMetazoa" id="SMAR004218-RA">
    <property type="protein sequence ID" value="SMAR004218-PA"/>
    <property type="gene ID" value="SMAR004218"/>
</dbReference>
<proteinExistence type="predicted"/>
<feature type="transmembrane region" description="Helical" evidence="2">
    <location>
        <begin position="42"/>
        <end position="62"/>
    </location>
</feature>
<evidence type="ECO:0000256" key="1">
    <source>
        <dbReference type="SAM" id="MobiDB-lite"/>
    </source>
</evidence>
<accession>T1ISY1</accession>
<keyword evidence="2" id="KW-0472">Membrane</keyword>
<evidence type="ECO:0000313" key="4">
    <source>
        <dbReference type="Proteomes" id="UP000014500"/>
    </source>
</evidence>
<keyword evidence="2" id="KW-0812">Transmembrane</keyword>
<dbReference type="HOGENOM" id="CLU_1470003_0_0_1"/>
<feature type="transmembrane region" description="Helical" evidence="2">
    <location>
        <begin position="68"/>
        <end position="89"/>
    </location>
</feature>
<dbReference type="EMBL" id="JH431449">
    <property type="status" value="NOT_ANNOTATED_CDS"/>
    <property type="molecule type" value="Genomic_DNA"/>
</dbReference>
<keyword evidence="4" id="KW-1185">Reference proteome</keyword>
<sequence length="184" mass="21137">MQPLDLTLPITMATEIHHYNPTDSPVDPEDYMRWKRRIHRTAFYVTFCVTLQISIMIVMSNIKDTTFLIRFFVALLTILIVVQLLRCFVRGRASNRPILPMRGGTLFDERRCHRFRGIESSVATIHTSPTVIIQHTVYMEPVMIRQGMDEPPPYQLAVHLPQPGSGSSPETPPPPYEKVLPRLV</sequence>
<protein>
    <submittedName>
        <fullName evidence="3">Uncharacterized protein</fullName>
    </submittedName>
</protein>
<reference evidence="4" key="1">
    <citation type="submission" date="2011-05" db="EMBL/GenBank/DDBJ databases">
        <authorList>
            <person name="Richards S.R."/>
            <person name="Qu J."/>
            <person name="Jiang H."/>
            <person name="Jhangiani S.N."/>
            <person name="Agravi P."/>
            <person name="Goodspeed R."/>
            <person name="Gross S."/>
            <person name="Mandapat C."/>
            <person name="Jackson L."/>
            <person name="Mathew T."/>
            <person name="Pu L."/>
            <person name="Thornton R."/>
            <person name="Saada N."/>
            <person name="Wilczek-Boney K.B."/>
            <person name="Lee S."/>
            <person name="Kovar C."/>
            <person name="Wu Y."/>
            <person name="Scherer S.E."/>
            <person name="Worley K.C."/>
            <person name="Muzny D.M."/>
            <person name="Gibbs R."/>
        </authorList>
    </citation>
    <scope>NUCLEOTIDE SEQUENCE</scope>
    <source>
        <strain evidence="4">Brora</strain>
    </source>
</reference>
<feature type="region of interest" description="Disordered" evidence="1">
    <location>
        <begin position="155"/>
        <end position="184"/>
    </location>
</feature>
<organism evidence="3 4">
    <name type="scientific">Strigamia maritima</name>
    <name type="common">European centipede</name>
    <name type="synonym">Geophilus maritimus</name>
    <dbReference type="NCBI Taxonomy" id="126957"/>
    <lineage>
        <taxon>Eukaryota</taxon>
        <taxon>Metazoa</taxon>
        <taxon>Ecdysozoa</taxon>
        <taxon>Arthropoda</taxon>
        <taxon>Myriapoda</taxon>
        <taxon>Chilopoda</taxon>
        <taxon>Pleurostigmophora</taxon>
        <taxon>Geophilomorpha</taxon>
        <taxon>Linotaeniidae</taxon>
        <taxon>Strigamia</taxon>
    </lineage>
</organism>
<dbReference type="Proteomes" id="UP000014500">
    <property type="component" value="Unassembled WGS sequence"/>
</dbReference>